<organism evidence="2 3">
    <name type="scientific">Aquamicrobium aerolatum DSM 21857</name>
    <dbReference type="NCBI Taxonomy" id="1121003"/>
    <lineage>
        <taxon>Bacteria</taxon>
        <taxon>Pseudomonadati</taxon>
        <taxon>Pseudomonadota</taxon>
        <taxon>Alphaproteobacteria</taxon>
        <taxon>Hyphomicrobiales</taxon>
        <taxon>Phyllobacteriaceae</taxon>
        <taxon>Aerobium</taxon>
    </lineage>
</organism>
<dbReference type="AlphaFoldDB" id="A0A1I3JLU2"/>
<name>A0A1I3JLU2_9HYPH</name>
<evidence type="ECO:0000313" key="3">
    <source>
        <dbReference type="Proteomes" id="UP000242763"/>
    </source>
</evidence>
<protein>
    <submittedName>
        <fullName evidence="2">Uncharacterized protein</fullName>
    </submittedName>
</protein>
<dbReference type="Proteomes" id="UP000242763">
    <property type="component" value="Unassembled WGS sequence"/>
</dbReference>
<keyword evidence="1" id="KW-1133">Transmembrane helix</keyword>
<keyword evidence="3" id="KW-1185">Reference proteome</keyword>
<sequence length="68" mass="7074">MDMTKQWYQSRTIWASLLVVVSLGAAALGFPLVEGETDALAEAILQTIAAGAGVAAIIGRICARSRIG</sequence>
<keyword evidence="1" id="KW-0812">Transmembrane</keyword>
<reference evidence="3" key="1">
    <citation type="submission" date="2016-10" db="EMBL/GenBank/DDBJ databases">
        <authorList>
            <person name="Varghese N."/>
            <person name="Submissions S."/>
        </authorList>
    </citation>
    <scope>NUCLEOTIDE SEQUENCE [LARGE SCALE GENOMIC DNA]</scope>
    <source>
        <strain evidence="3">DSM 21857</strain>
    </source>
</reference>
<evidence type="ECO:0000313" key="2">
    <source>
        <dbReference type="EMBL" id="SFI61213.1"/>
    </source>
</evidence>
<dbReference type="RefSeq" id="WP_091519154.1">
    <property type="nucleotide sequence ID" value="NZ_FORF01000004.1"/>
</dbReference>
<accession>A0A1I3JLU2</accession>
<proteinExistence type="predicted"/>
<keyword evidence="1" id="KW-0472">Membrane</keyword>
<dbReference type="STRING" id="1121003.SAMN03080618_00908"/>
<evidence type="ECO:0000256" key="1">
    <source>
        <dbReference type="SAM" id="Phobius"/>
    </source>
</evidence>
<dbReference type="EMBL" id="FORF01000004">
    <property type="protein sequence ID" value="SFI61213.1"/>
    <property type="molecule type" value="Genomic_DNA"/>
</dbReference>
<gene>
    <name evidence="2" type="ORF">SAMN03080618_00908</name>
</gene>
<feature type="transmembrane region" description="Helical" evidence="1">
    <location>
        <begin position="44"/>
        <end position="63"/>
    </location>
</feature>
<feature type="transmembrane region" description="Helical" evidence="1">
    <location>
        <begin position="12"/>
        <end position="32"/>
    </location>
</feature>